<comment type="caution">
    <text evidence="1">The sequence shown here is derived from an EMBL/GenBank/DDBJ whole genome shotgun (WGS) entry which is preliminary data.</text>
</comment>
<name>A0ABQ6Y9M3_9GAMM</name>
<reference evidence="1 2" key="1">
    <citation type="submission" date="2012-09" db="EMBL/GenBank/DDBJ databases">
        <title>Genome Sequence of alkane-degrading Bacterium Alcanivorax sp. 6-D-6.</title>
        <authorList>
            <person name="Lai Q."/>
            <person name="Shao Z."/>
        </authorList>
    </citation>
    <scope>NUCLEOTIDE SEQUENCE [LARGE SCALE GENOMIC DNA]</scope>
    <source>
        <strain evidence="1 2">6-D-6</strain>
    </source>
</reference>
<dbReference type="EMBL" id="AQPF01000009">
    <property type="protein sequence ID" value="KAF0806294.1"/>
    <property type="molecule type" value="Genomic_DNA"/>
</dbReference>
<dbReference type="Proteomes" id="UP000771797">
    <property type="component" value="Unassembled WGS sequence"/>
</dbReference>
<accession>A0ABQ6Y9M3</accession>
<proteinExistence type="predicted"/>
<protein>
    <submittedName>
        <fullName evidence="1">Uncharacterized protein</fullName>
    </submittedName>
</protein>
<evidence type="ECO:0000313" key="2">
    <source>
        <dbReference type="Proteomes" id="UP000771797"/>
    </source>
</evidence>
<keyword evidence="2" id="KW-1185">Reference proteome</keyword>
<sequence length="87" mass="9581">MEVNLPYPLVSTAYQDMFAIMKWQDFIVSGKLFCQGAAFAGNNVACGHLGNLLWGITKDTDIANLMIRGGLSHDPARHRGNNNDQTQ</sequence>
<organism evidence="1 2">
    <name type="scientific">Alcanivorax xiamenensis</name>
    <dbReference type="NCBI Taxonomy" id="1177156"/>
    <lineage>
        <taxon>Bacteria</taxon>
        <taxon>Pseudomonadati</taxon>
        <taxon>Pseudomonadota</taxon>
        <taxon>Gammaproteobacteria</taxon>
        <taxon>Oceanospirillales</taxon>
        <taxon>Alcanivoracaceae</taxon>
        <taxon>Alcanivorax</taxon>
    </lineage>
</organism>
<gene>
    <name evidence="1" type="ORF">A6D6_01629</name>
</gene>
<evidence type="ECO:0000313" key="1">
    <source>
        <dbReference type="EMBL" id="KAF0806294.1"/>
    </source>
</evidence>